<dbReference type="PANTHER" id="PTHR28066">
    <property type="entry name" value="37S RIBOSOMAL PROTEIN MRP10, MITOCHONDRIAL"/>
    <property type="match status" value="1"/>
</dbReference>
<comment type="subunit">
    <text evidence="1">Component of the mitochondrial small ribosomal subunit.</text>
</comment>
<evidence type="ECO:0000313" key="3">
    <source>
        <dbReference type="Proteomes" id="UP000094112"/>
    </source>
</evidence>
<dbReference type="SUPFAM" id="SSF47072">
    <property type="entry name" value="Cysteine alpha-hairpin motif"/>
    <property type="match status" value="1"/>
</dbReference>
<comment type="subcellular location">
    <subcellularLocation>
        <location evidence="1">Mitochondrion</location>
    </subcellularLocation>
</comment>
<protein>
    <recommendedName>
        <fullName evidence="1">Small ribosomal subunit protein mS37</fullName>
    </recommendedName>
</protein>
<dbReference type="RefSeq" id="XP_019037343.1">
    <property type="nucleotide sequence ID" value="XM_019182116.1"/>
</dbReference>
<keyword evidence="1" id="KW-0687">Ribonucleoprotein</keyword>
<accession>A0A1E3NY90</accession>
<keyword evidence="1" id="KW-0689">Ribosomal protein</keyword>
<evidence type="ECO:0000256" key="1">
    <source>
        <dbReference type="PIRNR" id="PIRNR037706"/>
    </source>
</evidence>
<dbReference type="GO" id="GO:0003735">
    <property type="term" value="F:structural constituent of ribosome"/>
    <property type="evidence" value="ECO:0007669"/>
    <property type="project" value="EnsemblFungi"/>
</dbReference>
<sequence>MANKPVRLPPLPRLRVKKPVSQTQANPCVVVMSTLLNCWSSNGEGAAECKQLESSLKECMEINKKPVVVKSSINYHASRLYPKINGKPHD</sequence>
<dbReference type="GO" id="GO:0032543">
    <property type="term" value="P:mitochondrial translation"/>
    <property type="evidence" value="ECO:0007669"/>
    <property type="project" value="EnsemblFungi"/>
</dbReference>
<dbReference type="EMBL" id="KV454212">
    <property type="protein sequence ID" value="ODQ58136.1"/>
    <property type="molecule type" value="Genomic_DNA"/>
</dbReference>
<dbReference type="Proteomes" id="UP000094112">
    <property type="component" value="Unassembled WGS sequence"/>
</dbReference>
<proteinExistence type="inferred from homology"/>
<evidence type="ECO:0000313" key="2">
    <source>
        <dbReference type="EMBL" id="ODQ58136.1"/>
    </source>
</evidence>
<keyword evidence="3" id="KW-1185">Reference proteome</keyword>
<dbReference type="AlphaFoldDB" id="A0A1E3NY90"/>
<gene>
    <name evidence="2" type="ORF">WICANDRAFT_33845</name>
</gene>
<dbReference type="PIRSF" id="PIRSF037706">
    <property type="entry name" value="MRP10"/>
    <property type="match status" value="1"/>
</dbReference>
<dbReference type="OrthoDB" id="2210at2759"/>
<comment type="similarity">
    <text evidence="1">Belongs to the mitochondrion-specific ribosomal protein mS37 family.</text>
</comment>
<dbReference type="InterPro" id="IPR017264">
    <property type="entry name" value="Ribosomal_mS37_fun"/>
</dbReference>
<comment type="function">
    <text evidence="1">Component of the mitochondrial ribosome (mitoribosome), a dedicated translation machinery responsible for the synthesis of mitochondrial genome-encoded proteins, including at least some of the essential transmembrane subunits of the mitochondrial respiratory chain. The mitoribosomes are attached to the mitochondrial inner membrane and translation products are cotranslationally integrated into the membrane.</text>
</comment>
<dbReference type="GeneID" id="30199362"/>
<organism evidence="2 3">
    <name type="scientific">Wickerhamomyces anomalus (strain ATCC 58044 / CBS 1984 / NCYC 433 / NRRL Y-366-8)</name>
    <name type="common">Yeast</name>
    <name type="synonym">Hansenula anomala</name>
    <dbReference type="NCBI Taxonomy" id="683960"/>
    <lineage>
        <taxon>Eukaryota</taxon>
        <taxon>Fungi</taxon>
        <taxon>Dikarya</taxon>
        <taxon>Ascomycota</taxon>
        <taxon>Saccharomycotina</taxon>
        <taxon>Saccharomycetes</taxon>
        <taxon>Phaffomycetales</taxon>
        <taxon>Wickerhamomycetaceae</taxon>
        <taxon>Wickerhamomyces</taxon>
    </lineage>
</organism>
<dbReference type="STRING" id="683960.A0A1E3NY90"/>
<name>A0A1E3NY90_WICAA</name>
<keyword evidence="1" id="KW-0496">Mitochondrion</keyword>
<dbReference type="PANTHER" id="PTHR28066:SF1">
    <property type="entry name" value="SMALL RIBOSOMAL SUBUNIT PROTEIN MS37"/>
    <property type="match status" value="1"/>
</dbReference>
<reference evidence="2 3" key="1">
    <citation type="journal article" date="2016" name="Proc. Natl. Acad. Sci. U.S.A.">
        <title>Comparative genomics of biotechnologically important yeasts.</title>
        <authorList>
            <person name="Riley R."/>
            <person name="Haridas S."/>
            <person name="Wolfe K.H."/>
            <person name="Lopes M.R."/>
            <person name="Hittinger C.T."/>
            <person name="Goeker M."/>
            <person name="Salamov A.A."/>
            <person name="Wisecaver J.H."/>
            <person name="Long T.M."/>
            <person name="Calvey C.H."/>
            <person name="Aerts A.L."/>
            <person name="Barry K.W."/>
            <person name="Choi C."/>
            <person name="Clum A."/>
            <person name="Coughlan A.Y."/>
            <person name="Deshpande S."/>
            <person name="Douglass A.P."/>
            <person name="Hanson S.J."/>
            <person name="Klenk H.-P."/>
            <person name="LaButti K.M."/>
            <person name="Lapidus A."/>
            <person name="Lindquist E.A."/>
            <person name="Lipzen A.M."/>
            <person name="Meier-Kolthoff J.P."/>
            <person name="Ohm R.A."/>
            <person name="Otillar R.P."/>
            <person name="Pangilinan J.L."/>
            <person name="Peng Y."/>
            <person name="Rokas A."/>
            <person name="Rosa C.A."/>
            <person name="Scheuner C."/>
            <person name="Sibirny A.A."/>
            <person name="Slot J.C."/>
            <person name="Stielow J.B."/>
            <person name="Sun H."/>
            <person name="Kurtzman C.P."/>
            <person name="Blackwell M."/>
            <person name="Grigoriev I.V."/>
            <person name="Jeffries T.W."/>
        </authorList>
    </citation>
    <scope>NUCLEOTIDE SEQUENCE [LARGE SCALE GENOMIC DNA]</scope>
    <source>
        <strain evidence="3">ATCC 58044 / CBS 1984 / NCYC 433 / NRRL Y-366-8</strain>
    </source>
</reference>
<dbReference type="InterPro" id="IPR009069">
    <property type="entry name" value="Cys_alpha_HP_mot_SF"/>
</dbReference>
<dbReference type="GO" id="GO:0005763">
    <property type="term" value="C:mitochondrial small ribosomal subunit"/>
    <property type="evidence" value="ECO:0007669"/>
    <property type="project" value="EnsemblFungi"/>
</dbReference>